<evidence type="ECO:0000259" key="6">
    <source>
        <dbReference type="SMART" id="SM01340"/>
    </source>
</evidence>
<dbReference type="CDD" id="cd16926">
    <property type="entry name" value="HATPase_MutL-MLH-PMS-like"/>
    <property type="match status" value="1"/>
</dbReference>
<dbReference type="FunFam" id="3.30.565.10:FF:000003">
    <property type="entry name" value="DNA mismatch repair endonuclease MutL"/>
    <property type="match status" value="1"/>
</dbReference>
<dbReference type="InterPro" id="IPR014762">
    <property type="entry name" value="DNA_mismatch_repair_CS"/>
</dbReference>
<dbReference type="GO" id="GO:0032300">
    <property type="term" value="C:mismatch repair complex"/>
    <property type="evidence" value="ECO:0007669"/>
    <property type="project" value="InterPro"/>
</dbReference>
<dbReference type="GO" id="GO:0140664">
    <property type="term" value="F:ATP-dependent DNA damage sensor activity"/>
    <property type="evidence" value="ECO:0007669"/>
    <property type="project" value="InterPro"/>
</dbReference>
<feature type="domain" description="DNA mismatch repair protein S5" evidence="6">
    <location>
        <begin position="212"/>
        <end position="328"/>
    </location>
</feature>
<dbReference type="GO" id="GO:0006298">
    <property type="term" value="P:mismatch repair"/>
    <property type="evidence" value="ECO:0007669"/>
    <property type="project" value="UniProtKB-UniRule"/>
</dbReference>
<dbReference type="GO" id="GO:0005524">
    <property type="term" value="F:ATP binding"/>
    <property type="evidence" value="ECO:0007669"/>
    <property type="project" value="InterPro"/>
</dbReference>
<dbReference type="SMART" id="SM01340">
    <property type="entry name" value="DNA_mis_repair"/>
    <property type="match status" value="1"/>
</dbReference>
<dbReference type="Pfam" id="PF13589">
    <property type="entry name" value="HATPase_c_3"/>
    <property type="match status" value="1"/>
</dbReference>
<dbReference type="GO" id="GO:0030983">
    <property type="term" value="F:mismatched DNA binding"/>
    <property type="evidence" value="ECO:0007669"/>
    <property type="project" value="InterPro"/>
</dbReference>
<evidence type="ECO:0000256" key="5">
    <source>
        <dbReference type="HAMAP-Rule" id="MF_00149"/>
    </source>
</evidence>
<evidence type="ECO:0000313" key="8">
    <source>
        <dbReference type="Proteomes" id="UP000068447"/>
    </source>
</evidence>
<proteinExistence type="inferred from homology"/>
<dbReference type="RefSeq" id="WP_062483397.1">
    <property type="nucleotide sequence ID" value="NZ_CP013650.1"/>
</dbReference>
<sequence>MPIQILPTRLANQIAAGEVVERPASVIKELIENSLDAGATRIDIEVDKGGHKRILVRDNGAGIPEQELQLALSRHATSKITSLDDLEQIISLGFRGEALASISAVARLTLSSKPAAQQQGWQARAEGRDMAVSLAPVAHPDGTSVDVVDLFFNTPARRKFLRTEKTEFAHIDEIVRRVALSRFDVAFSLKHNGKILRQYPQANNDQARDKRVALVCGGKVMESALKVQSEFQQLHLSGWLCTEPQSQNDIQYFYVNGRMMRDKLINHAIRQAFEGWLPPDTHPAFVLYLRLDAREVDVNVHPAKHEVRFHQSRMVHDFIYRALRDMLEQGVTEQSHTNSLTQTLAPAEPAHNYIRPLQSRVTETASAYSNRAPIPSRSPSASASSAYQQLMSSSEKANSTDIDWLLVRQRYLLLEWQQQCWVLPLFKLQRHRLISQINDAGISQPLLMPVAISADQAMQQSFHRLAGPLEEMGLELQLARDKLLLKQVPAGLRNLNWSDILPALLHGEESDLASTLAAAAAPEQQNYDRAQTQALWHWFAGNNSDWQQKLSKLAHPLPDNWPQDYAN</sequence>
<gene>
    <name evidence="5" type="primary">mutL</name>
    <name evidence="7" type="ORF">AT746_18320</name>
</gene>
<dbReference type="SUPFAM" id="SSF54211">
    <property type="entry name" value="Ribosomal protein S5 domain 2-like"/>
    <property type="match status" value="1"/>
</dbReference>
<dbReference type="STRING" id="1526571.AT746_18320"/>
<dbReference type="HAMAP" id="MF_00149">
    <property type="entry name" value="DNA_mis_repair"/>
    <property type="match status" value="1"/>
</dbReference>
<dbReference type="InterPro" id="IPR020568">
    <property type="entry name" value="Ribosomal_Su5_D2-typ_SF"/>
</dbReference>
<dbReference type="Pfam" id="PF01119">
    <property type="entry name" value="DNA_mis_repair"/>
    <property type="match status" value="1"/>
</dbReference>
<dbReference type="CDD" id="cd03482">
    <property type="entry name" value="MutL_Trans_MutL"/>
    <property type="match status" value="1"/>
</dbReference>
<organism evidence="7 8">
    <name type="scientific">Lacimicrobium alkaliphilum</name>
    <dbReference type="NCBI Taxonomy" id="1526571"/>
    <lineage>
        <taxon>Bacteria</taxon>
        <taxon>Pseudomonadati</taxon>
        <taxon>Pseudomonadota</taxon>
        <taxon>Gammaproteobacteria</taxon>
        <taxon>Alteromonadales</taxon>
        <taxon>Alteromonadaceae</taxon>
        <taxon>Lacimicrobium</taxon>
    </lineage>
</organism>
<evidence type="ECO:0000313" key="7">
    <source>
        <dbReference type="EMBL" id="ALT00030.1"/>
    </source>
</evidence>
<dbReference type="InterPro" id="IPR013507">
    <property type="entry name" value="DNA_mismatch_S5_2-like"/>
</dbReference>
<dbReference type="AlphaFoldDB" id="A0A0U2PKB5"/>
<name>A0A0U2PKB5_9ALTE</name>
<dbReference type="InterPro" id="IPR002099">
    <property type="entry name" value="MutL/Mlh/PMS"/>
</dbReference>
<evidence type="ECO:0000256" key="4">
    <source>
        <dbReference type="ARBA" id="ARBA00023204"/>
    </source>
</evidence>
<evidence type="ECO:0000256" key="3">
    <source>
        <dbReference type="ARBA" id="ARBA00022763"/>
    </source>
</evidence>
<dbReference type="InterPro" id="IPR042121">
    <property type="entry name" value="MutL_C_regsub"/>
</dbReference>
<dbReference type="GO" id="GO:0016887">
    <property type="term" value="F:ATP hydrolysis activity"/>
    <property type="evidence" value="ECO:0007669"/>
    <property type="project" value="InterPro"/>
</dbReference>
<dbReference type="Gene3D" id="3.30.230.10">
    <property type="match status" value="1"/>
</dbReference>
<evidence type="ECO:0000256" key="1">
    <source>
        <dbReference type="ARBA" id="ARBA00006082"/>
    </source>
</evidence>
<evidence type="ECO:0000256" key="2">
    <source>
        <dbReference type="ARBA" id="ARBA00021975"/>
    </source>
</evidence>
<reference evidence="7 8" key="1">
    <citation type="submission" date="2015-12" db="EMBL/GenBank/DDBJ databases">
        <title>Complete genome of Lacimicrobium alkaliphilum KCTC 32984.</title>
        <authorList>
            <person name="Kim S.-G."/>
            <person name="Lee Y.-J."/>
        </authorList>
    </citation>
    <scope>NUCLEOTIDE SEQUENCE [LARGE SCALE GENOMIC DNA]</scope>
    <source>
        <strain evidence="7 8">YelD216</strain>
    </source>
</reference>
<protein>
    <recommendedName>
        <fullName evidence="2 5">DNA mismatch repair protein MutL</fullName>
    </recommendedName>
</protein>
<dbReference type="InterPro" id="IPR014721">
    <property type="entry name" value="Ribsml_uS5_D2-typ_fold_subgr"/>
</dbReference>
<keyword evidence="8" id="KW-1185">Reference proteome</keyword>
<keyword evidence="4 5" id="KW-0234">DNA repair</keyword>
<dbReference type="InterPro" id="IPR020667">
    <property type="entry name" value="DNA_mismatch_repair_MutL"/>
</dbReference>
<dbReference type="Proteomes" id="UP000068447">
    <property type="component" value="Chromosome"/>
</dbReference>
<dbReference type="NCBIfam" id="TIGR00585">
    <property type="entry name" value="mutl"/>
    <property type="match status" value="1"/>
</dbReference>
<dbReference type="PANTHER" id="PTHR10073">
    <property type="entry name" value="DNA MISMATCH REPAIR PROTEIN MLH, PMS, MUTL"/>
    <property type="match status" value="1"/>
</dbReference>
<dbReference type="Pfam" id="PF08676">
    <property type="entry name" value="MutL_C"/>
    <property type="match status" value="1"/>
</dbReference>
<dbReference type="PANTHER" id="PTHR10073:SF12">
    <property type="entry name" value="DNA MISMATCH REPAIR PROTEIN MLH1"/>
    <property type="match status" value="1"/>
</dbReference>
<dbReference type="OrthoDB" id="9763467at2"/>
<dbReference type="InterPro" id="IPR037198">
    <property type="entry name" value="MutL_C_sf"/>
</dbReference>
<accession>A0A0U2PKB5</accession>
<comment type="similarity">
    <text evidence="1 5">Belongs to the DNA mismatch repair MutL/HexB family.</text>
</comment>
<dbReference type="Gene3D" id="3.30.1370.100">
    <property type="entry name" value="MutL, C-terminal domain, regulatory subdomain"/>
    <property type="match status" value="1"/>
</dbReference>
<keyword evidence="3 5" id="KW-0227">DNA damage</keyword>
<dbReference type="KEGG" id="lal:AT746_18320"/>
<comment type="function">
    <text evidence="5">This protein is involved in the repair of mismatches in DNA. It is required for dam-dependent methyl-directed DNA mismatch repair. May act as a 'molecular matchmaker', a protein that promotes the formation of a stable complex between two or more DNA-binding proteins in an ATP-dependent manner without itself being part of a final effector complex.</text>
</comment>
<dbReference type="PROSITE" id="PS00058">
    <property type="entry name" value="DNA_MISMATCH_REPAIR_1"/>
    <property type="match status" value="1"/>
</dbReference>
<dbReference type="InterPro" id="IPR036890">
    <property type="entry name" value="HATPase_C_sf"/>
</dbReference>
<dbReference type="SUPFAM" id="SSF55874">
    <property type="entry name" value="ATPase domain of HSP90 chaperone/DNA topoisomerase II/histidine kinase"/>
    <property type="match status" value="1"/>
</dbReference>
<dbReference type="SUPFAM" id="SSF118116">
    <property type="entry name" value="DNA mismatch repair protein MutL"/>
    <property type="match status" value="1"/>
</dbReference>
<dbReference type="Gene3D" id="3.30.565.10">
    <property type="entry name" value="Histidine kinase-like ATPase, C-terminal domain"/>
    <property type="match status" value="1"/>
</dbReference>
<dbReference type="EMBL" id="CP013650">
    <property type="protein sequence ID" value="ALT00030.1"/>
    <property type="molecule type" value="Genomic_DNA"/>
</dbReference>
<dbReference type="InterPro" id="IPR038973">
    <property type="entry name" value="MutL/Mlh/Pms-like"/>
</dbReference>
<dbReference type="InterPro" id="IPR014790">
    <property type="entry name" value="MutL_C"/>
</dbReference>